<dbReference type="InterPro" id="IPR047187">
    <property type="entry name" value="SF1_C_Upf1"/>
</dbReference>
<dbReference type="GO" id="GO:0005524">
    <property type="term" value="F:ATP binding"/>
    <property type="evidence" value="ECO:0007669"/>
    <property type="project" value="UniProtKB-KW"/>
</dbReference>
<feature type="compositionally biased region" description="Low complexity" evidence="5">
    <location>
        <begin position="2049"/>
        <end position="2065"/>
    </location>
</feature>
<dbReference type="InterPro" id="IPR027417">
    <property type="entry name" value="P-loop_NTPase"/>
</dbReference>
<proteinExistence type="predicted"/>
<evidence type="ECO:0000256" key="4">
    <source>
        <dbReference type="ARBA" id="ARBA00022840"/>
    </source>
</evidence>
<feature type="domain" description="Helicase SEN1 beta-barrel" evidence="8">
    <location>
        <begin position="1146"/>
        <end position="1238"/>
    </location>
</feature>
<dbReference type="Pfam" id="PF23576">
    <property type="entry name" value="SEN1_barrel"/>
    <property type="match status" value="1"/>
</dbReference>
<feature type="region of interest" description="Disordered" evidence="5">
    <location>
        <begin position="2126"/>
        <end position="2146"/>
    </location>
</feature>
<keyword evidence="1" id="KW-0547">Nucleotide-binding</keyword>
<name>A0A0B2QLV4_GLYSO</name>
<dbReference type="Proteomes" id="UP000053555">
    <property type="component" value="Unassembled WGS sequence"/>
</dbReference>
<feature type="domain" description="DNA2/NAM7 helicase-like C-terminal" evidence="7">
    <location>
        <begin position="1636"/>
        <end position="1842"/>
    </location>
</feature>
<dbReference type="Gene3D" id="3.40.50.300">
    <property type="entry name" value="P-loop containing nucleotide triphosphate hydrolases"/>
    <property type="match status" value="2"/>
</dbReference>
<evidence type="ECO:0000259" key="7">
    <source>
        <dbReference type="Pfam" id="PF13087"/>
    </source>
</evidence>
<dbReference type="EMBL" id="KN657306">
    <property type="protein sequence ID" value="KHN22381.1"/>
    <property type="molecule type" value="Genomic_DNA"/>
</dbReference>
<dbReference type="GO" id="GO:0004386">
    <property type="term" value="F:helicase activity"/>
    <property type="evidence" value="ECO:0007669"/>
    <property type="project" value="UniProtKB-KW"/>
</dbReference>
<evidence type="ECO:0000256" key="5">
    <source>
        <dbReference type="SAM" id="MobiDB-lite"/>
    </source>
</evidence>
<reference evidence="9" key="1">
    <citation type="submission" date="2014-07" db="EMBL/GenBank/DDBJ databases">
        <title>Identification of a novel salt tolerance gene in wild soybean by whole-genome sequencing.</title>
        <authorList>
            <person name="Lam H.-M."/>
            <person name="Qi X."/>
            <person name="Li M.-W."/>
            <person name="Liu X."/>
            <person name="Xie M."/>
            <person name="Ni M."/>
            <person name="Xu X."/>
        </authorList>
    </citation>
    <scope>NUCLEOTIDE SEQUENCE [LARGE SCALE GENOMIC DNA]</scope>
    <source>
        <tissue evidence="9">Root</tissue>
    </source>
</reference>
<dbReference type="InterPro" id="IPR056474">
    <property type="entry name" value="SEN1_barrel"/>
</dbReference>
<feature type="region of interest" description="Disordered" evidence="5">
    <location>
        <begin position="2025"/>
        <end position="2091"/>
    </location>
</feature>
<dbReference type="InterPro" id="IPR045055">
    <property type="entry name" value="DNA2/NAM7-like"/>
</dbReference>
<keyword evidence="2 9" id="KW-0378">Hydrolase</keyword>
<gene>
    <name evidence="9" type="ORF">glysoja_024890</name>
</gene>
<feature type="domain" description="DNA2/NAM7 helicase helicase" evidence="6">
    <location>
        <begin position="1256"/>
        <end position="1629"/>
    </location>
</feature>
<dbReference type="FunFam" id="3.40.50.300:FF:000326">
    <property type="entry name" value="P-loop containing nucleoside triphosphate hydrolase"/>
    <property type="match status" value="1"/>
</dbReference>
<dbReference type="PANTHER" id="PTHR10887">
    <property type="entry name" value="DNA2/NAM7 HELICASE FAMILY"/>
    <property type="match status" value="1"/>
</dbReference>
<keyword evidence="3 9" id="KW-0347">Helicase</keyword>
<protein>
    <submittedName>
        <fullName evidence="9">Helicase SEN1</fullName>
        <ecNumber evidence="9">3.6.4.-</ecNumber>
    </submittedName>
</protein>
<dbReference type="SUPFAM" id="SSF52540">
    <property type="entry name" value="P-loop containing nucleoside triphosphate hydrolases"/>
    <property type="match status" value="1"/>
</dbReference>
<evidence type="ECO:0000256" key="2">
    <source>
        <dbReference type="ARBA" id="ARBA00022801"/>
    </source>
</evidence>
<dbReference type="CDD" id="cd18042">
    <property type="entry name" value="DEXXQc_SETX"/>
    <property type="match status" value="1"/>
</dbReference>
<accession>A0A0B2QLV4</accession>
<dbReference type="Pfam" id="PF13087">
    <property type="entry name" value="AAA_12"/>
    <property type="match status" value="1"/>
</dbReference>
<evidence type="ECO:0000313" key="9">
    <source>
        <dbReference type="EMBL" id="KHN22381.1"/>
    </source>
</evidence>
<dbReference type="PANTHER" id="PTHR10887:SF495">
    <property type="entry name" value="HELICASE SENATAXIN ISOFORM X1-RELATED"/>
    <property type="match status" value="1"/>
</dbReference>
<evidence type="ECO:0000259" key="8">
    <source>
        <dbReference type="Pfam" id="PF23576"/>
    </source>
</evidence>
<dbReference type="CDD" id="cd18808">
    <property type="entry name" value="SF1_C_Upf1"/>
    <property type="match status" value="1"/>
</dbReference>
<dbReference type="GO" id="GO:0016787">
    <property type="term" value="F:hydrolase activity"/>
    <property type="evidence" value="ECO:0007669"/>
    <property type="project" value="UniProtKB-KW"/>
</dbReference>
<keyword evidence="4" id="KW-0067">ATP-binding</keyword>
<dbReference type="EC" id="3.6.4.-" evidence="9"/>
<dbReference type="GO" id="GO:0005694">
    <property type="term" value="C:chromosome"/>
    <property type="evidence" value="ECO:0007669"/>
    <property type="project" value="UniProtKB-ARBA"/>
</dbReference>
<dbReference type="InterPro" id="IPR041677">
    <property type="entry name" value="DNA2/NAM7_AAA_11"/>
</dbReference>
<evidence type="ECO:0000259" key="6">
    <source>
        <dbReference type="Pfam" id="PF13086"/>
    </source>
</evidence>
<organism evidence="9">
    <name type="scientific">Glycine soja</name>
    <name type="common">Wild soybean</name>
    <dbReference type="NCBI Taxonomy" id="3848"/>
    <lineage>
        <taxon>Eukaryota</taxon>
        <taxon>Viridiplantae</taxon>
        <taxon>Streptophyta</taxon>
        <taxon>Embryophyta</taxon>
        <taxon>Tracheophyta</taxon>
        <taxon>Spermatophyta</taxon>
        <taxon>Magnoliopsida</taxon>
        <taxon>eudicotyledons</taxon>
        <taxon>Gunneridae</taxon>
        <taxon>Pentapetalae</taxon>
        <taxon>rosids</taxon>
        <taxon>fabids</taxon>
        <taxon>Fabales</taxon>
        <taxon>Fabaceae</taxon>
        <taxon>Papilionoideae</taxon>
        <taxon>50 kb inversion clade</taxon>
        <taxon>NPAAA clade</taxon>
        <taxon>indigoferoid/millettioid clade</taxon>
        <taxon>Phaseoleae</taxon>
        <taxon>Glycine</taxon>
        <taxon>Glycine subgen. Soja</taxon>
    </lineage>
</organism>
<evidence type="ECO:0000256" key="1">
    <source>
        <dbReference type="ARBA" id="ARBA00022741"/>
    </source>
</evidence>
<sequence>MANKLATRRELLDRWRDIEGEEENDDDDNADPSKLCSLHLNKEQWFADAYNFLICLPGGSHIWCGFWDIMGPLLETFYNYFKDDRQDSPLRLLWKRISDEMRQCLQCISQHHQAQDMYNTEYESSSIGPLLDVLQKLDCERVTFHLRDINTKIVGEKYNPSCDNGEVVNVLYEVLMFPILLDYQPLFTEFELFVEAIDNKHELALSGHQQFPGVYALLFCKRSVRSVGYRLAGSMGKLRRATDLEPLQPLLKKFISCLEADALPVTLETSTSRTQLDRVSLWIGIKSLLGFLDPSTFEEGILERYPFFVDIVLNHISGDSLEFSHAVTCLRLLFEMLGCKLWLRFTLSPSVMRNTLIGQCFHTCNEKIHRDIFGLFQPLLQACMHNDLSLEALQDGELEKQRRYFLYFLLHQVPVSSNFSVLTRKLASQIALLVVHRGYKMNPPCPPFECAHMWGPALVSSLKDSSLHNSLRQPAFDLIQTIIVSDATALIYSVLNCCATRSTDSSIADEVIELDDENDNWLPTIPDGEEQDSSSSWSQFRLQSGITSQECQEWMCIPMLWVDVLLDINPSILPISFSKAVFWARSRFPMVEFEKGAEMVLPIRSFLSSYAAEISSSFGWKVPTGSDDGGDGSKSKNSVEVLTMPFPLLRTFIRLTTHFLVQIRQGELRSQWTWEPLMSESLILSLLDPNDMTCVRLLEILPVLVDKLHLSGDKEIGNFIVLVKTKWNFQWLHDLMQWGKSSLKVVIVYWKRAFTYILNQFKASCDKTSLSTIMTIENLILNDGYTLEELTAQVSCLSVSLSREGSHNFLEANVKSKSLVSERLPFEKDCFTPDIHSSSMEDTGARNVETKIITGKKSSDSVIILSDDEVEPKVSSKKDFLSVSEAGPHISDGNIMPPDAGNSLPAGDLVNQNVSFMNTSKKMEQTFQKKASSGTLHDKPVVTSFIDSKGSSSCRTGVSSKSKDMVNLTKFSDEAVNAKSLNKACSSMASKTGDTSSSTCSKMLCDIQDAEDDPLETALKSVGRVQLHVPKPTVMRRQVIQLKTPLENKSGYLRKLEDPMKRFRPPRLDDWFKAILEINYFATVGLSSARKDENRIVNKLKEVPIYFLSPEQYVEIFRPLVLEEFKAQLQNSFLEMSSWEEMFYGILSVMSVERIDDFHLVRFVHDDGDSTKCRSFSENDFLLLTKDPPQKSSHDVHMVGKVERREKDNKRGSSIILIRFYFQNGSSRLNQARRNLTERNLNNLCQSLQQTLRSSFNVTQLQAISVAIGRGKVKKTVELCLIQGPPGTGKTRTIVAIVSALLASQQKMTSLKNPFDENLYQKSSTYSRPKISQSTAIARVWQDAALARQLGDDMQNSSKSFGNYAKQRVLICAQSNAAVDELVARISSGGIYGSNGKMYKPYLVRVGNAKTVHSNSLPFFIDTLVDQRVAEERMHSNDGRNDLGVDSSAMLRSKLEKLVDSIRFYEAKRANSRDGISNVKSPLHNDSHMGNEKEMSETEIEMKLRKLYEQKRQIYKDLCNVQAQEKKANEETKSLRNKLRKAILKEAEIVVTTLSGCGGDLYGVCSERMLNSKFGGPSEHTLFDAVVIDEAAQALEPATLIPLQLLKSSGTKCIMVGDPKQLPATVLSNVASKFRYSCSMFERLQKAGHPVIMLTEQYRMHPEICKFPSLHFYDNKLLNGSQMSNKSAPFHQTKGLGPYVFYDIIDGQEVRGKNSGVMSLCNEQEADAAVEVLKFFKKRYPAEFVGGRIGVITPYKCQLSLLRSRFLNAFGPSSVADIEFNTVDGFQGREVDIILLSTVRAAHSGITASEINSNSIGFVADVRRMNVALTRARLSLWILGNSRTLQTNQNWAALVKDAKERNLIMKAKMPYHSMFKTDKNKSYVENSDNHARRLKHKKVKDTGQSVTKILVHGKDIVERKTKCVASEVRDRKGNVDENTSSALGKYTPCKERKSEDEHISITKDMGYEVEKYESRSSCGDMFTMSGQQVCNGGREGKDKLKISMGKTALGKRQLKFEHSRNNLEYSVEETGGGHKASKLSVSDRQAMHSGGNRSSSSEISASSMKGCHKERDAIDQGTAPNRSKVDEISKRKQQREAVDAILYSSLISAKKDETLPKVSAKRPFSSFVASGSTKPPKTKSDKINEHGIKEGTILF</sequence>
<evidence type="ECO:0000256" key="3">
    <source>
        <dbReference type="ARBA" id="ARBA00022806"/>
    </source>
</evidence>
<dbReference type="Pfam" id="PF13086">
    <property type="entry name" value="AAA_11"/>
    <property type="match status" value="1"/>
</dbReference>
<dbReference type="InterPro" id="IPR041679">
    <property type="entry name" value="DNA2/NAM7-like_C"/>
</dbReference>